<dbReference type="InterPro" id="IPR016181">
    <property type="entry name" value="Acyl_CoA_acyltransferase"/>
</dbReference>
<sequence>MPFIRPFEPRDIEACMHICIATLPPTLAADPVASRMSPYIWCLQFTHLSPQTCFVLVDDVDVDGDTNNSQQEKEEEKEKVVGYVIGTPDAHAFAASYPRYIKEVLKSPQGLADVPPPKQLDTLEPWFLPFPVPVTAAEIDSNSESGEKKNNKKEKSLKINPESLAQHAYNPRWLVLQGPEGGKAEARKKEMVDTWRAMLHIDLLEGYQGQGWGRRMIEQFCEAVKTEGSNLSGGADYGRGVYLGVAGENTKVVKFYEKVGFRVFEGGEVEGGVWMVRDL</sequence>
<gene>
    <name evidence="3" type="ORF">SMAC_03288</name>
</gene>
<dbReference type="RefSeq" id="XP_003352970.1">
    <property type="nucleotide sequence ID" value="XM_003352922.1"/>
</dbReference>
<evidence type="ECO:0000313" key="3">
    <source>
        <dbReference type="EMBL" id="CCC09731.1"/>
    </source>
</evidence>
<dbReference type="KEGG" id="smp:10810824"/>
<feature type="region of interest" description="Disordered" evidence="1">
    <location>
        <begin position="138"/>
        <end position="158"/>
    </location>
</feature>
<dbReference type="STRING" id="771870.F7VWG3"/>
<evidence type="ECO:0000256" key="1">
    <source>
        <dbReference type="SAM" id="MobiDB-lite"/>
    </source>
</evidence>
<dbReference type="InterPro" id="IPR000182">
    <property type="entry name" value="GNAT_dom"/>
</dbReference>
<dbReference type="InParanoid" id="F7VWG3"/>
<dbReference type="InterPro" id="IPR050276">
    <property type="entry name" value="MshD_Acetyltransferase"/>
</dbReference>
<dbReference type="PANTHER" id="PTHR43617:SF20">
    <property type="entry name" value="N-ALPHA-ACETYLTRANSFERASE RIMI"/>
    <property type="match status" value="1"/>
</dbReference>
<dbReference type="Proteomes" id="UP000001881">
    <property type="component" value="Unassembled WGS sequence"/>
</dbReference>
<dbReference type="HOGENOM" id="CLU_086044_0_0_1"/>
<accession>F7VWG3</accession>
<dbReference type="Gene3D" id="3.40.630.30">
    <property type="match status" value="1"/>
</dbReference>
<dbReference type="SUPFAM" id="SSF55729">
    <property type="entry name" value="Acyl-CoA N-acyltransferases (Nat)"/>
    <property type="match status" value="1"/>
</dbReference>
<comment type="caution">
    <text evidence="3">The sequence shown here is derived from an EMBL/GenBank/DDBJ whole genome shotgun (WGS) entry which is preliminary data.</text>
</comment>
<evidence type="ECO:0000259" key="2">
    <source>
        <dbReference type="PROSITE" id="PS51186"/>
    </source>
</evidence>
<proteinExistence type="predicted"/>
<dbReference type="VEuPathDB" id="FungiDB:SMAC_03288"/>
<dbReference type="GeneID" id="10810824"/>
<dbReference type="GO" id="GO:0016747">
    <property type="term" value="F:acyltransferase activity, transferring groups other than amino-acyl groups"/>
    <property type="evidence" value="ECO:0007669"/>
    <property type="project" value="InterPro"/>
</dbReference>
<keyword evidence="4" id="KW-1185">Reference proteome</keyword>
<feature type="compositionally biased region" description="Basic and acidic residues" evidence="1">
    <location>
        <begin position="145"/>
        <end position="157"/>
    </location>
</feature>
<dbReference type="OrthoDB" id="64477at2759"/>
<evidence type="ECO:0000313" key="4">
    <source>
        <dbReference type="Proteomes" id="UP000001881"/>
    </source>
</evidence>
<dbReference type="OMA" id="YQRKGWG"/>
<dbReference type="eggNOG" id="ENOG502SAUS">
    <property type="taxonomic scope" value="Eukaryota"/>
</dbReference>
<organism evidence="3 4">
    <name type="scientific">Sordaria macrospora (strain ATCC MYA-333 / DSM 997 / K(L3346) / K-hell)</name>
    <dbReference type="NCBI Taxonomy" id="771870"/>
    <lineage>
        <taxon>Eukaryota</taxon>
        <taxon>Fungi</taxon>
        <taxon>Dikarya</taxon>
        <taxon>Ascomycota</taxon>
        <taxon>Pezizomycotina</taxon>
        <taxon>Sordariomycetes</taxon>
        <taxon>Sordariomycetidae</taxon>
        <taxon>Sordariales</taxon>
        <taxon>Sordariaceae</taxon>
        <taxon>Sordaria</taxon>
    </lineage>
</organism>
<feature type="domain" description="N-acetyltransferase" evidence="2">
    <location>
        <begin position="191"/>
        <end position="279"/>
    </location>
</feature>
<dbReference type="EMBL" id="CABT02000010">
    <property type="protein sequence ID" value="CCC09731.1"/>
    <property type="molecule type" value="Genomic_DNA"/>
</dbReference>
<name>F7VWG3_SORMK</name>
<protein>
    <submittedName>
        <fullName evidence="3">WGS project CABT00000000 data, contig 2.10</fullName>
    </submittedName>
</protein>
<reference evidence="3 4" key="1">
    <citation type="journal article" date="2010" name="PLoS Genet.">
        <title>De novo assembly of a 40 Mb eukaryotic genome from short sequence reads: Sordaria macrospora, a model organism for fungal morphogenesis.</title>
        <authorList>
            <person name="Nowrousian M."/>
            <person name="Stajich J."/>
            <person name="Chu M."/>
            <person name="Engh I."/>
            <person name="Espagne E."/>
            <person name="Halliday K."/>
            <person name="Kamerewerd J."/>
            <person name="Kempken F."/>
            <person name="Knab B."/>
            <person name="Kuo H.C."/>
            <person name="Osiewacz H.D."/>
            <person name="Poeggeler S."/>
            <person name="Read N."/>
            <person name="Seiler S."/>
            <person name="Smith K."/>
            <person name="Zickler D."/>
            <person name="Kueck U."/>
            <person name="Freitag M."/>
        </authorList>
    </citation>
    <scope>NUCLEOTIDE SEQUENCE [LARGE SCALE GENOMIC DNA]</scope>
    <source>
        <strain evidence="4">ATCC MYA-333 / DSM 997 / K(L3346) / K-hell</strain>
        <tissue evidence="3">Mycelium</tissue>
    </source>
</reference>
<dbReference type="PANTHER" id="PTHR43617">
    <property type="entry name" value="L-AMINO ACID N-ACETYLTRANSFERASE"/>
    <property type="match status" value="1"/>
</dbReference>
<dbReference type="PROSITE" id="PS51186">
    <property type="entry name" value="GNAT"/>
    <property type="match status" value="1"/>
</dbReference>
<dbReference type="AlphaFoldDB" id="F7VWG3"/>